<proteinExistence type="predicted"/>
<dbReference type="EMBL" id="CYZV01000048">
    <property type="protein sequence ID" value="CUO75640.1"/>
    <property type="molecule type" value="Genomic_DNA"/>
</dbReference>
<organism evidence="1 2">
    <name type="scientific">Clostridium disporicum</name>
    <dbReference type="NCBI Taxonomy" id="84024"/>
    <lineage>
        <taxon>Bacteria</taxon>
        <taxon>Bacillati</taxon>
        <taxon>Bacillota</taxon>
        <taxon>Clostridia</taxon>
        <taxon>Eubacteriales</taxon>
        <taxon>Clostridiaceae</taxon>
        <taxon>Clostridium</taxon>
    </lineage>
</organism>
<name>A0A174HRC7_9CLOT</name>
<accession>A0A174HRC7</accession>
<dbReference type="Proteomes" id="UP000095558">
    <property type="component" value="Unassembled WGS sequence"/>
</dbReference>
<evidence type="ECO:0000313" key="1">
    <source>
        <dbReference type="EMBL" id="CUO75640.1"/>
    </source>
</evidence>
<reference evidence="1 2" key="1">
    <citation type="submission" date="2015-09" db="EMBL/GenBank/DDBJ databases">
        <authorList>
            <consortium name="Pathogen Informatics"/>
        </authorList>
    </citation>
    <scope>NUCLEOTIDE SEQUENCE [LARGE SCALE GENOMIC DNA]</scope>
    <source>
        <strain evidence="1 2">2789STDY5834855</strain>
    </source>
</reference>
<dbReference type="AlphaFoldDB" id="A0A174HRC7"/>
<gene>
    <name evidence="1" type="ORF">ERS852470_03276</name>
</gene>
<sequence length="35" mass="4270">MKNREEREKEAVSKILEKFEGIAYIKINRKVVYTR</sequence>
<evidence type="ECO:0000313" key="2">
    <source>
        <dbReference type="Proteomes" id="UP000095558"/>
    </source>
</evidence>
<protein>
    <submittedName>
        <fullName evidence="1">Uncharacterized protein</fullName>
    </submittedName>
</protein>